<dbReference type="Proteomes" id="UP000813463">
    <property type="component" value="Chromosome 3"/>
</dbReference>
<feature type="chain" id="PRO_5046450203" evidence="6">
    <location>
        <begin position="26"/>
        <end position="373"/>
    </location>
</feature>
<reference evidence="8" key="1">
    <citation type="journal article" date="2021" name="Nat. Commun.">
        <title>Genomic analyses provide insights into spinach domestication and the genetic basis of agronomic traits.</title>
        <authorList>
            <person name="Cai X."/>
            <person name="Sun X."/>
            <person name="Xu C."/>
            <person name="Sun H."/>
            <person name="Wang X."/>
            <person name="Ge C."/>
            <person name="Zhang Z."/>
            <person name="Wang Q."/>
            <person name="Fei Z."/>
            <person name="Jiao C."/>
            <person name="Wang Q."/>
        </authorList>
    </citation>
    <scope>NUCLEOTIDE SEQUENCE [LARGE SCALE GENOMIC DNA]</scope>
    <source>
        <strain evidence="8">cv. Varoflay</strain>
    </source>
</reference>
<feature type="signal peptide" evidence="6">
    <location>
        <begin position="1"/>
        <end position="25"/>
    </location>
</feature>
<sequence length="373" mass="40760">MMASFPSLWFVVLILLISSTSYVAAYSVNPAPHDGLFPNGNFEEGPKASNLKNKVIVGKFSLPKWVKKGLVQYISGGPQPGGFYFAVPRGVHAIRLGNRASISQHLIVKKGSYYSLTFSATKTCVEEEVLRVSACKDSADLPIQTLYSSDGGDTYAWAFKATSNVAKITFYNPHVQQDPTCGPLLDAIAIKEMLPLPKPTGNIVKNGDFEIGPHVFKNFSTGVLLSPHSMDVVSPLQGWIVESLKPVKYVDSTHFFVPSGSYAIELIGGRESSIAQIIRTIPNKSYLLTFTIGDAENECTGEMTVQAFAAKEEVIAHHKSHGKGSFTHASLKFKAISHRTRLTFWSGMYHTKVHDFGSLCGPVLDDVKVVPLY</sequence>
<evidence type="ECO:0000313" key="9">
    <source>
        <dbReference type="RefSeq" id="XP_021839204.2"/>
    </source>
</evidence>
<evidence type="ECO:0000256" key="4">
    <source>
        <dbReference type="ARBA" id="ARBA00022729"/>
    </source>
</evidence>
<evidence type="ECO:0000256" key="1">
    <source>
        <dbReference type="ARBA" id="ARBA00004196"/>
    </source>
</evidence>
<dbReference type="Gene3D" id="2.60.120.260">
    <property type="entry name" value="Galactose-binding domain-like"/>
    <property type="match status" value="1"/>
</dbReference>
<reference evidence="9" key="2">
    <citation type="submission" date="2025-08" db="UniProtKB">
        <authorList>
            <consortium name="RefSeq"/>
        </authorList>
    </citation>
    <scope>IDENTIFICATION</scope>
    <source>
        <tissue evidence="9">Leaf</tissue>
    </source>
</reference>
<keyword evidence="4 6" id="KW-0732">Signal</keyword>
<dbReference type="GO" id="GO:0030234">
    <property type="term" value="F:enzyme regulator activity"/>
    <property type="evidence" value="ECO:0000318"/>
    <property type="project" value="GO_Central"/>
</dbReference>
<dbReference type="RefSeq" id="XP_021839204.2">
    <property type="nucleotide sequence ID" value="XM_021983512.2"/>
</dbReference>
<dbReference type="Pfam" id="PF04862">
    <property type="entry name" value="DUF642"/>
    <property type="match status" value="2"/>
</dbReference>
<dbReference type="PANTHER" id="PTHR31265">
    <property type="entry name" value="OS02G0527500 PROTEIN-RELATED"/>
    <property type="match status" value="1"/>
</dbReference>
<accession>A0A9R0HY71</accession>
<dbReference type="GeneID" id="110778979"/>
<feature type="domain" description="DUF642" evidence="7">
    <location>
        <begin position="35"/>
        <end position="191"/>
    </location>
</feature>
<dbReference type="InterPro" id="IPR052437">
    <property type="entry name" value="Pectin_Meth_Modulator"/>
</dbReference>
<keyword evidence="8" id="KW-1185">Reference proteome</keyword>
<protein>
    <submittedName>
        <fullName evidence="9">Protein DUF642 L-GALACTONO-1,4-LACTONE-RESPONSIVE GENE 2-like</fullName>
    </submittedName>
</protein>
<keyword evidence="5" id="KW-0325">Glycoprotein</keyword>
<proteinExistence type="predicted"/>
<name>A0A9R0HY71_SPIOL</name>
<dbReference type="GO" id="GO:0009505">
    <property type="term" value="C:plant-type cell wall"/>
    <property type="evidence" value="ECO:0000318"/>
    <property type="project" value="GO_Central"/>
</dbReference>
<evidence type="ECO:0000313" key="8">
    <source>
        <dbReference type="Proteomes" id="UP000813463"/>
    </source>
</evidence>
<dbReference type="GO" id="GO:1902066">
    <property type="term" value="P:regulation of cell wall pectin metabolic process"/>
    <property type="evidence" value="ECO:0000318"/>
    <property type="project" value="GO_Central"/>
</dbReference>
<evidence type="ECO:0000259" key="7">
    <source>
        <dbReference type="Pfam" id="PF04862"/>
    </source>
</evidence>
<dbReference type="KEGG" id="soe:110778979"/>
<dbReference type="InterPro" id="IPR006946">
    <property type="entry name" value="DGR2-like_dom"/>
</dbReference>
<evidence type="ECO:0000256" key="5">
    <source>
        <dbReference type="ARBA" id="ARBA00023180"/>
    </source>
</evidence>
<dbReference type="AlphaFoldDB" id="A0A9R0HY71"/>
<gene>
    <name evidence="9" type="primary">LOC110778979</name>
</gene>
<evidence type="ECO:0000256" key="2">
    <source>
        <dbReference type="ARBA" id="ARBA00004613"/>
    </source>
</evidence>
<dbReference type="PANTHER" id="PTHR31265:SF22">
    <property type="entry name" value="DUF642 DOMAIN-CONTAINING PROTEIN"/>
    <property type="match status" value="1"/>
</dbReference>
<organism evidence="8 9">
    <name type="scientific">Spinacia oleracea</name>
    <name type="common">Spinach</name>
    <dbReference type="NCBI Taxonomy" id="3562"/>
    <lineage>
        <taxon>Eukaryota</taxon>
        <taxon>Viridiplantae</taxon>
        <taxon>Streptophyta</taxon>
        <taxon>Embryophyta</taxon>
        <taxon>Tracheophyta</taxon>
        <taxon>Spermatophyta</taxon>
        <taxon>Magnoliopsida</taxon>
        <taxon>eudicotyledons</taxon>
        <taxon>Gunneridae</taxon>
        <taxon>Pentapetalae</taxon>
        <taxon>Caryophyllales</taxon>
        <taxon>Chenopodiaceae</taxon>
        <taxon>Chenopodioideae</taxon>
        <taxon>Anserineae</taxon>
        <taxon>Spinacia</taxon>
    </lineage>
</organism>
<evidence type="ECO:0000256" key="3">
    <source>
        <dbReference type="ARBA" id="ARBA00022525"/>
    </source>
</evidence>
<comment type="subcellular location">
    <subcellularLocation>
        <location evidence="1">Cell envelope</location>
    </subcellularLocation>
    <subcellularLocation>
        <location evidence="2">Secreted</location>
    </subcellularLocation>
</comment>
<keyword evidence="3" id="KW-0964">Secreted</keyword>
<feature type="domain" description="DUF642" evidence="7">
    <location>
        <begin position="203"/>
        <end position="369"/>
    </location>
</feature>
<evidence type="ECO:0000256" key="6">
    <source>
        <dbReference type="SAM" id="SignalP"/>
    </source>
</evidence>